<name>A0A923KH07_9FLAO</name>
<keyword evidence="1" id="KW-0732">Signal</keyword>
<sequence>MKKTTFLKYFGAFCLVLLFTGISFGKEDIADYGKNTVFADENNLPYNLPLTPDFTVMAKIKINIAGSNLFTWSNEEGQVFSSITITDDFRLHFSIPAINYQITSHTSLESGCHHLAVVCDAGLITLYVNGVAEISTQINLVELAGLMGTVNPATIKGNLKDLGGFVISEFALFEDPLAQVLIHQFISSPPVITSDAEIGLLLAVNFNLPGMPFEGLSGTWLAEICTTLTSDDLDQNKLSVHPNPTSDYIKLSKTFANRTFSVHDILGKQLMRSAVGTNGEIDVRSLKSGMYFLRLDSERSVKFFKR</sequence>
<dbReference type="Pfam" id="PF18962">
    <property type="entry name" value="Por_Secre_tail"/>
    <property type="match status" value="1"/>
</dbReference>
<dbReference type="Gene3D" id="2.60.120.200">
    <property type="match status" value="1"/>
</dbReference>
<dbReference type="InterPro" id="IPR013320">
    <property type="entry name" value="ConA-like_dom_sf"/>
</dbReference>
<evidence type="ECO:0000313" key="3">
    <source>
        <dbReference type="EMBL" id="MBC3759456.1"/>
    </source>
</evidence>
<dbReference type="SUPFAM" id="SSF49899">
    <property type="entry name" value="Concanavalin A-like lectins/glucanases"/>
    <property type="match status" value="1"/>
</dbReference>
<proteinExistence type="predicted"/>
<evidence type="ECO:0000313" key="4">
    <source>
        <dbReference type="Proteomes" id="UP000656244"/>
    </source>
</evidence>
<dbReference type="EMBL" id="JACNMF010000004">
    <property type="protein sequence ID" value="MBC3759456.1"/>
    <property type="molecule type" value="Genomic_DNA"/>
</dbReference>
<dbReference type="GO" id="GO:0005975">
    <property type="term" value="P:carbohydrate metabolic process"/>
    <property type="evidence" value="ECO:0007669"/>
    <property type="project" value="UniProtKB-ARBA"/>
</dbReference>
<evidence type="ECO:0000256" key="1">
    <source>
        <dbReference type="ARBA" id="ARBA00022729"/>
    </source>
</evidence>
<dbReference type="Proteomes" id="UP000656244">
    <property type="component" value="Unassembled WGS sequence"/>
</dbReference>
<protein>
    <submittedName>
        <fullName evidence="3">T9SS type A sorting domain-containing protein</fullName>
    </submittedName>
</protein>
<dbReference type="RefSeq" id="WP_186563282.1">
    <property type="nucleotide sequence ID" value="NZ_JACNMF010000004.1"/>
</dbReference>
<dbReference type="GO" id="GO:0004553">
    <property type="term" value="F:hydrolase activity, hydrolyzing O-glycosyl compounds"/>
    <property type="evidence" value="ECO:0007669"/>
    <property type="project" value="UniProtKB-ARBA"/>
</dbReference>
<accession>A0A923KH07</accession>
<dbReference type="NCBIfam" id="TIGR04183">
    <property type="entry name" value="Por_Secre_tail"/>
    <property type="match status" value="1"/>
</dbReference>
<organism evidence="3 4">
    <name type="scientific">Hyunsoonleella aquatilis</name>
    <dbReference type="NCBI Taxonomy" id="2762758"/>
    <lineage>
        <taxon>Bacteria</taxon>
        <taxon>Pseudomonadati</taxon>
        <taxon>Bacteroidota</taxon>
        <taxon>Flavobacteriia</taxon>
        <taxon>Flavobacteriales</taxon>
        <taxon>Flavobacteriaceae</taxon>
    </lineage>
</organism>
<gene>
    <name evidence="3" type="ORF">H7U19_13635</name>
</gene>
<comment type="caution">
    <text evidence="3">The sequence shown here is derived from an EMBL/GenBank/DDBJ whole genome shotgun (WGS) entry which is preliminary data.</text>
</comment>
<keyword evidence="4" id="KW-1185">Reference proteome</keyword>
<dbReference type="InterPro" id="IPR026444">
    <property type="entry name" value="Secre_tail"/>
</dbReference>
<reference evidence="3" key="1">
    <citation type="submission" date="2020-08" db="EMBL/GenBank/DDBJ databases">
        <title>Hyunsoonleella sp. strain SJ7 genome sequencing and assembly.</title>
        <authorList>
            <person name="Kim I."/>
        </authorList>
    </citation>
    <scope>NUCLEOTIDE SEQUENCE</scope>
    <source>
        <strain evidence="3">SJ7</strain>
    </source>
</reference>
<dbReference type="AlphaFoldDB" id="A0A923KH07"/>
<evidence type="ECO:0000259" key="2">
    <source>
        <dbReference type="Pfam" id="PF18962"/>
    </source>
</evidence>
<feature type="domain" description="Secretion system C-terminal sorting" evidence="2">
    <location>
        <begin position="240"/>
        <end position="301"/>
    </location>
</feature>